<evidence type="ECO:0000313" key="5">
    <source>
        <dbReference type="EMBL" id="OWM66780.1"/>
    </source>
</evidence>
<dbReference type="OrthoDB" id="47276at2759"/>
<reference evidence="5" key="2">
    <citation type="submission" date="2017-06" db="EMBL/GenBank/DDBJ databases">
        <title>The pomegranate genome and the genomics of punicalagin biosynthesis.</title>
        <authorList>
            <person name="Xu C."/>
        </authorList>
    </citation>
    <scope>NUCLEOTIDE SEQUENCE [LARGE SCALE GENOMIC DNA]</scope>
    <source>
        <tissue evidence="5">Fresh leaf</tissue>
    </source>
</reference>
<reference evidence="7" key="3">
    <citation type="journal article" date="2020" name="Plant Biotechnol. J.">
        <title>The pomegranate (Punica granatum L.) draft genome dissects genetic divergence between soft- and hard-seeded cultivars.</title>
        <authorList>
            <person name="Luo X."/>
            <person name="Li H."/>
            <person name="Wu Z."/>
            <person name="Yao W."/>
            <person name="Zhao P."/>
            <person name="Cao D."/>
            <person name="Yu H."/>
            <person name="Li K."/>
            <person name="Poudel K."/>
            <person name="Zhao D."/>
            <person name="Zhang F."/>
            <person name="Xia X."/>
            <person name="Chen L."/>
            <person name="Wang Q."/>
            <person name="Jing D."/>
            <person name="Cao S."/>
        </authorList>
    </citation>
    <scope>NUCLEOTIDE SEQUENCE [LARGE SCALE GENOMIC DNA]</scope>
</reference>
<feature type="region of interest" description="Leucine repeat I (LRI)" evidence="3">
    <location>
        <begin position="370"/>
        <end position="430"/>
    </location>
</feature>
<evidence type="ECO:0000313" key="8">
    <source>
        <dbReference type="RefSeq" id="XP_031389316.1"/>
    </source>
</evidence>
<feature type="compositionally biased region" description="Basic and acidic residues" evidence="4">
    <location>
        <begin position="287"/>
        <end position="300"/>
    </location>
</feature>
<keyword evidence="7" id="KW-1185">Reference proteome</keyword>
<evidence type="ECO:0000313" key="6">
    <source>
        <dbReference type="Proteomes" id="UP000197138"/>
    </source>
</evidence>
<evidence type="ECO:0000256" key="4">
    <source>
        <dbReference type="SAM" id="MobiDB-lite"/>
    </source>
</evidence>
<evidence type="ECO:0000256" key="3">
    <source>
        <dbReference type="PROSITE-ProRule" id="PRU01191"/>
    </source>
</evidence>
<reference evidence="8" key="4">
    <citation type="submission" date="2025-04" db="UniProtKB">
        <authorList>
            <consortium name="RefSeq"/>
        </authorList>
    </citation>
    <scope>IDENTIFICATION</scope>
    <source>
        <tissue evidence="8">Leaf</tissue>
    </source>
</reference>
<feature type="short sequence motif" description="VHIID" evidence="3">
    <location>
        <begin position="481"/>
        <end position="485"/>
    </location>
</feature>
<accession>A0A218W396</accession>
<feature type="region of interest" description="Leucine repeat II (LRII)" evidence="3">
    <location>
        <begin position="531"/>
        <end position="563"/>
    </location>
</feature>
<proteinExistence type="inferred from homology"/>
<dbReference type="Proteomes" id="UP000197138">
    <property type="component" value="Unassembled WGS sequence"/>
</dbReference>
<evidence type="ECO:0000256" key="2">
    <source>
        <dbReference type="ARBA" id="ARBA00023163"/>
    </source>
</evidence>
<evidence type="ECO:0000256" key="1">
    <source>
        <dbReference type="ARBA" id="ARBA00023015"/>
    </source>
</evidence>
<reference evidence="6" key="1">
    <citation type="journal article" date="2017" name="Plant J.">
        <title>The pomegranate (Punica granatum L.) genome and the genomics of punicalagin biosynthesis.</title>
        <authorList>
            <person name="Qin G."/>
            <person name="Xu C."/>
            <person name="Ming R."/>
            <person name="Tang H."/>
            <person name="Guyot R."/>
            <person name="Kramer E.M."/>
            <person name="Hu Y."/>
            <person name="Yi X."/>
            <person name="Qi Y."/>
            <person name="Xu X."/>
            <person name="Gao Z."/>
            <person name="Pan H."/>
            <person name="Jian J."/>
            <person name="Tian Y."/>
            <person name="Yue Z."/>
            <person name="Xu Y."/>
        </authorList>
    </citation>
    <scope>NUCLEOTIDE SEQUENCE [LARGE SCALE GENOMIC DNA]</scope>
    <source>
        <strain evidence="6">cv. Dabenzi</strain>
    </source>
</reference>
<keyword evidence="1" id="KW-0805">Transcription regulation</keyword>
<dbReference type="GeneID" id="116201968"/>
<gene>
    <name evidence="8" type="primary">LOC116201968</name>
    <name evidence="5" type="ORF">CDL15_Pgr010433</name>
</gene>
<evidence type="ECO:0000313" key="7">
    <source>
        <dbReference type="Proteomes" id="UP000515151"/>
    </source>
</evidence>
<feature type="compositionally biased region" description="Low complexity" evidence="4">
    <location>
        <begin position="131"/>
        <end position="156"/>
    </location>
</feature>
<feature type="region of interest" description="Disordered" evidence="4">
    <location>
        <begin position="117"/>
        <end position="156"/>
    </location>
</feature>
<comment type="similarity">
    <text evidence="3">Belongs to the GRAS family.</text>
</comment>
<sequence length="746" mass="84231">MDPYFVQPCHPLNGFSFREESLFPFPHGNLSASLSFSPFPFVASEPSNSPATSSVVAEGDLPFCDSDLDDTVFKYINQMLMEEDLEERPCMFHDPLALQATEKSFYDALCENRHPSMNNSLSPPYADNSDDNSSGVSSDNGSNCNSSVTSGSPSVDSQWTFDASDYRPSILQSPVPENFVFQSTANSNARTSPDSQRRFVDCNGTSSVGELLVQNFFSDELSMSYFRKGMEEASKFLPKGNPLLMDSETGTFKSAPRRYNSASRANSEKDAVQHLSSPPYGLRLKKHEREDTGSEEERSSKQSAVCLEDETELSEMFDRVLLCAPTKESSNKTMQNESSQTETTTQSVQSIRFTDEKPLSNMTVNKKGMVDLRALLNACAQAVSDDDHNTANHYLQQIRKHSSPFGDGSQRLAHCFAKALEARLACTGTQIYATLISKRTAASETLKAYQTYISVCPFQRFSIIFSNHMILTKLAEKASTLHIIDFGILYGFQWPALIHCLSRRAGGPPKLRITGIELPQRGFRPAERVQETGRRLAKYCKRFNVPFEYNAIAQKWETIRIAELGIRPGEVVAVNCLFRFRHLFDETVVLNSPRNQVLNLVSKIRPSLFTHSIVNGNYNASFFVTRFREALYHYSAMFDAFDAKLPREDPTRLTFEENFYGREAMNVIACESTERIERPETYKQWQIRNTRAGFKQLPLDPVILQKLRSKLKEGYHEDFVIDVDGNWMLQGWKGRILFASSCWVPA</sequence>
<feature type="region of interest" description="Disordered" evidence="4">
    <location>
        <begin position="247"/>
        <end position="306"/>
    </location>
</feature>
<feature type="region of interest" description="SAW" evidence="3">
    <location>
        <begin position="669"/>
        <end position="744"/>
    </location>
</feature>
<dbReference type="AlphaFoldDB" id="A0A218W396"/>
<feature type="region of interest" description="Disordered" evidence="4">
    <location>
        <begin position="327"/>
        <end position="349"/>
    </location>
</feature>
<protein>
    <submittedName>
        <fullName evidence="8">Scarecrow-like protein 14</fullName>
    </submittedName>
</protein>
<dbReference type="EMBL" id="MTKT01005538">
    <property type="protein sequence ID" value="OWM66780.1"/>
    <property type="molecule type" value="Genomic_DNA"/>
</dbReference>
<dbReference type="Proteomes" id="UP000515151">
    <property type="component" value="Chromosome 3"/>
</dbReference>
<feature type="compositionally biased region" description="Low complexity" evidence="4">
    <location>
        <begin position="335"/>
        <end position="349"/>
    </location>
</feature>
<dbReference type="PANTHER" id="PTHR31636">
    <property type="entry name" value="OSJNBA0084A10.13 PROTEIN-RELATED"/>
    <property type="match status" value="1"/>
</dbReference>
<keyword evidence="2" id="KW-0804">Transcription</keyword>
<dbReference type="PROSITE" id="PS50985">
    <property type="entry name" value="GRAS"/>
    <property type="match status" value="1"/>
</dbReference>
<organism evidence="5 6">
    <name type="scientific">Punica granatum</name>
    <name type="common">Pomegranate</name>
    <dbReference type="NCBI Taxonomy" id="22663"/>
    <lineage>
        <taxon>Eukaryota</taxon>
        <taxon>Viridiplantae</taxon>
        <taxon>Streptophyta</taxon>
        <taxon>Embryophyta</taxon>
        <taxon>Tracheophyta</taxon>
        <taxon>Spermatophyta</taxon>
        <taxon>Magnoliopsida</taxon>
        <taxon>eudicotyledons</taxon>
        <taxon>Gunneridae</taxon>
        <taxon>Pentapetalae</taxon>
        <taxon>rosids</taxon>
        <taxon>malvids</taxon>
        <taxon>Myrtales</taxon>
        <taxon>Lythraceae</taxon>
        <taxon>Punica</taxon>
    </lineage>
</organism>
<comment type="caution">
    <text evidence="3">Lacks conserved residue(s) required for the propagation of feature annotation.</text>
</comment>
<dbReference type="InterPro" id="IPR005202">
    <property type="entry name" value="TF_GRAS"/>
</dbReference>
<dbReference type="RefSeq" id="XP_031389316.1">
    <property type="nucleotide sequence ID" value="XM_031533456.1"/>
</dbReference>
<dbReference type="Pfam" id="PF03514">
    <property type="entry name" value="GRAS"/>
    <property type="match status" value="1"/>
</dbReference>
<name>A0A218W396_PUNGR</name>